<protein>
    <submittedName>
        <fullName evidence="1">Secreted RxLR effector peptide protein</fullName>
    </submittedName>
</protein>
<dbReference type="OrthoDB" id="110891at2759"/>
<evidence type="ECO:0000313" key="1">
    <source>
        <dbReference type="EMBL" id="POM74490.1"/>
    </source>
</evidence>
<dbReference type="AlphaFoldDB" id="A0A2P4Y9K1"/>
<organism evidence="1 2">
    <name type="scientific">Phytophthora palmivora</name>
    <dbReference type="NCBI Taxonomy" id="4796"/>
    <lineage>
        <taxon>Eukaryota</taxon>
        <taxon>Sar</taxon>
        <taxon>Stramenopiles</taxon>
        <taxon>Oomycota</taxon>
        <taxon>Peronosporomycetes</taxon>
        <taxon>Peronosporales</taxon>
        <taxon>Peronosporaceae</taxon>
        <taxon>Phytophthora</taxon>
    </lineage>
</organism>
<name>A0A2P4Y9K1_9STRA</name>
<accession>A0A2P4Y9K1</accession>
<proteinExistence type="predicted"/>
<dbReference type="Proteomes" id="UP000237271">
    <property type="component" value="Unassembled WGS sequence"/>
</dbReference>
<dbReference type="EMBL" id="NCKW01004862">
    <property type="protein sequence ID" value="POM74490.1"/>
    <property type="molecule type" value="Genomic_DNA"/>
</dbReference>
<comment type="caution">
    <text evidence="1">The sequence shown here is derived from an EMBL/GenBank/DDBJ whole genome shotgun (WGS) entry which is preliminary data.</text>
</comment>
<keyword evidence="2" id="KW-1185">Reference proteome</keyword>
<dbReference type="GO" id="GO:0043657">
    <property type="term" value="C:host cell"/>
    <property type="evidence" value="ECO:0007669"/>
    <property type="project" value="UniProtKB-SubCell"/>
</dbReference>
<reference evidence="1 2" key="1">
    <citation type="journal article" date="2017" name="Genome Biol. Evol.">
        <title>Phytophthora megakarya and P. palmivora, closely related causal agents of cacao black pod rot, underwent increases in genome sizes and gene numbers by different mechanisms.</title>
        <authorList>
            <person name="Ali S.S."/>
            <person name="Shao J."/>
            <person name="Lary D.J."/>
            <person name="Kronmiller B."/>
            <person name="Shen D."/>
            <person name="Strem M.D."/>
            <person name="Amoako-Attah I."/>
            <person name="Akrofi A.Y."/>
            <person name="Begoude B.A."/>
            <person name="Ten Hoopen G.M."/>
            <person name="Coulibaly K."/>
            <person name="Kebe B.I."/>
            <person name="Melnick R.L."/>
            <person name="Guiltinan M.J."/>
            <person name="Tyler B.M."/>
            <person name="Meinhardt L.W."/>
            <person name="Bailey B.A."/>
        </authorList>
    </citation>
    <scope>NUCLEOTIDE SEQUENCE [LARGE SCALE GENOMIC DNA]</scope>
    <source>
        <strain evidence="2">sbr112.9</strain>
    </source>
</reference>
<dbReference type="GO" id="GO:0005576">
    <property type="term" value="C:extracellular region"/>
    <property type="evidence" value="ECO:0007669"/>
    <property type="project" value="UniProtKB-SubCell"/>
</dbReference>
<gene>
    <name evidence="1" type="ORF">PHPALM_8542</name>
</gene>
<sequence length="425" mass="48386">MENLDGDLREMQLDKWKSSGKTVDDIFKLLKLQDEGEDLVKAPLYDTWVSYVIKMDQKSPYNTILQKLMTRYDDESLTKALRAVDAKKLEKARIENWLSNGKTADDIADDIFTSLKLNTGENILMTKASTLNTWISNVELMKKPDELVISVLKKHYDDEALTNMITVAKKDYRTNGVASKLEKARTNTWISKGESADDVFKLLKLSKEGDELLRSATWRTWMSYLTKLDNENPDELMFSVLKKQYGDEGLAAIIEKGKRSDATETLAAKLQEEVWRSEGKSSDDVFTLLFGKIKDDEMFGMFERPEFSTWISYTTKLNNLNKFNPDELVVISALEKRFDGDIVKLARALQAAKTKAALNGNNTTKSIVHELQTQQFKKFKRSHIDPDQLAAQLNTKFDVSNVGVVLALIDFYKKKGSTVTHEVVD</sequence>
<evidence type="ECO:0000313" key="2">
    <source>
        <dbReference type="Proteomes" id="UP000237271"/>
    </source>
</evidence>